<evidence type="ECO:0000256" key="10">
    <source>
        <dbReference type="SAM" id="MobiDB-lite"/>
    </source>
</evidence>
<evidence type="ECO:0000256" key="2">
    <source>
        <dbReference type="ARBA" id="ARBA00005961"/>
    </source>
</evidence>
<dbReference type="SMART" id="SM00907">
    <property type="entry name" value="GDNF"/>
    <property type="match status" value="2"/>
</dbReference>
<organism evidence="13 14">
    <name type="scientific">Heterocephalus glaber</name>
    <name type="common">Naked mole rat</name>
    <dbReference type="NCBI Taxonomy" id="10181"/>
    <lineage>
        <taxon>Eukaryota</taxon>
        <taxon>Metazoa</taxon>
        <taxon>Chordata</taxon>
        <taxon>Craniata</taxon>
        <taxon>Vertebrata</taxon>
        <taxon>Euteleostomi</taxon>
        <taxon>Mammalia</taxon>
        <taxon>Eutheria</taxon>
        <taxon>Euarchontoglires</taxon>
        <taxon>Glires</taxon>
        <taxon>Rodentia</taxon>
        <taxon>Hystricomorpha</taxon>
        <taxon>Bathyergidae</taxon>
        <taxon>Heterocephalus</taxon>
    </lineage>
</organism>
<evidence type="ECO:0000313" key="14">
    <source>
        <dbReference type="RefSeq" id="XP_021110532.1"/>
    </source>
</evidence>
<feature type="compositionally biased region" description="Polar residues" evidence="10">
    <location>
        <begin position="325"/>
        <end position="356"/>
    </location>
</feature>
<accession>A0AAX6SLI8</accession>
<comment type="similarity">
    <text evidence="2">Belongs to the GDNFR family.</text>
</comment>
<feature type="signal peptide" evidence="11">
    <location>
        <begin position="1"/>
        <end position="26"/>
    </location>
</feature>
<dbReference type="GO" id="GO:0009897">
    <property type="term" value="C:external side of plasma membrane"/>
    <property type="evidence" value="ECO:0007669"/>
    <property type="project" value="TreeGrafter"/>
</dbReference>
<feature type="domain" description="GDNF/GAS1" evidence="12">
    <location>
        <begin position="148"/>
        <end position="242"/>
    </location>
</feature>
<evidence type="ECO:0000256" key="5">
    <source>
        <dbReference type="ARBA" id="ARBA00022729"/>
    </source>
</evidence>
<evidence type="ECO:0000256" key="1">
    <source>
        <dbReference type="ARBA" id="ARBA00004609"/>
    </source>
</evidence>
<dbReference type="Pfam" id="PF02351">
    <property type="entry name" value="GDNF"/>
    <property type="match status" value="2"/>
</dbReference>
<dbReference type="Proteomes" id="UP000694906">
    <property type="component" value="Unplaced"/>
</dbReference>
<dbReference type="Gene3D" id="1.10.220.110">
    <property type="entry name" value="GDNF binding domain"/>
    <property type="match status" value="1"/>
</dbReference>
<keyword evidence="7 14" id="KW-0675">Receptor</keyword>
<keyword evidence="4" id="KW-0336">GPI-anchor</keyword>
<dbReference type="AlphaFoldDB" id="A0AAX6SLI8"/>
<feature type="compositionally biased region" description="Pro residues" evidence="10">
    <location>
        <begin position="38"/>
        <end position="47"/>
    </location>
</feature>
<feature type="region of interest" description="Disordered" evidence="10">
    <location>
        <begin position="325"/>
        <end position="358"/>
    </location>
</feature>
<keyword evidence="3" id="KW-1003">Cell membrane</keyword>
<dbReference type="FunFam" id="1.10.220.110:FF:000001">
    <property type="entry name" value="GDNF family receptor alpha"/>
    <property type="match status" value="1"/>
</dbReference>
<evidence type="ECO:0000256" key="8">
    <source>
        <dbReference type="ARBA" id="ARBA00023180"/>
    </source>
</evidence>
<evidence type="ECO:0000259" key="12">
    <source>
        <dbReference type="SMART" id="SM00907"/>
    </source>
</evidence>
<reference evidence="14" key="1">
    <citation type="submission" date="2025-08" db="UniProtKB">
        <authorList>
            <consortium name="RefSeq"/>
        </authorList>
    </citation>
    <scope>IDENTIFICATION</scope>
</reference>
<evidence type="ECO:0000256" key="4">
    <source>
        <dbReference type="ARBA" id="ARBA00022622"/>
    </source>
</evidence>
<gene>
    <name evidence="14" type="primary">Gfra4</name>
</gene>
<dbReference type="GeneID" id="101697792"/>
<evidence type="ECO:0000256" key="7">
    <source>
        <dbReference type="ARBA" id="ARBA00023170"/>
    </source>
</evidence>
<dbReference type="PANTHER" id="PTHR10269:SF2">
    <property type="entry name" value="GDNF FAMILY RECEPTOR ALPHA-4"/>
    <property type="match status" value="1"/>
</dbReference>
<evidence type="ECO:0000256" key="3">
    <source>
        <dbReference type="ARBA" id="ARBA00022475"/>
    </source>
</evidence>
<evidence type="ECO:0000256" key="9">
    <source>
        <dbReference type="ARBA" id="ARBA00023288"/>
    </source>
</evidence>
<keyword evidence="5 11" id="KW-0732">Signal</keyword>
<proteinExistence type="inferred from homology"/>
<evidence type="ECO:0000313" key="13">
    <source>
        <dbReference type="Proteomes" id="UP000694906"/>
    </source>
</evidence>
<dbReference type="PANTHER" id="PTHR10269">
    <property type="entry name" value="GDNF RECEPTOR ALPHA"/>
    <property type="match status" value="1"/>
</dbReference>
<dbReference type="CTD" id="64096"/>
<protein>
    <submittedName>
        <fullName evidence="14">GDNF family receptor alpha-4</fullName>
    </submittedName>
</protein>
<keyword evidence="8" id="KW-0325">Glycoprotein</keyword>
<feature type="region of interest" description="Disordered" evidence="10">
    <location>
        <begin position="28"/>
        <end position="48"/>
    </location>
</feature>
<dbReference type="SUPFAM" id="SSF110035">
    <property type="entry name" value="GDNF receptor-like"/>
    <property type="match status" value="1"/>
</dbReference>
<dbReference type="InterPro" id="IPR037193">
    <property type="entry name" value="GDNF_alpha"/>
</dbReference>
<keyword evidence="13" id="KW-1185">Reference proteome</keyword>
<comment type="subcellular location">
    <subcellularLocation>
        <location evidence="1">Cell membrane</location>
        <topology evidence="1">Lipid-anchor</topology>
        <topology evidence="1">GPI-anchor</topology>
    </subcellularLocation>
</comment>
<dbReference type="InterPro" id="IPR016017">
    <property type="entry name" value="GDNF/GAS1"/>
</dbReference>
<dbReference type="GO" id="GO:0043235">
    <property type="term" value="C:receptor complex"/>
    <property type="evidence" value="ECO:0007669"/>
    <property type="project" value="TreeGrafter"/>
</dbReference>
<evidence type="ECO:0000256" key="11">
    <source>
        <dbReference type="SAM" id="SignalP"/>
    </source>
</evidence>
<feature type="domain" description="GDNF/GAS1" evidence="12">
    <location>
        <begin position="57"/>
        <end position="136"/>
    </location>
</feature>
<name>A0AAX6SLI8_HETGA</name>
<sequence length="385" mass="41482">MAGCLRAALLLLLLLVSLNFRGHERGETSKVSGQLQPAPSPPLPPPGSVSVAGGNRCVDAAEACTADARCQRLRTEYVARCLGQAAPRSCHRARCHRALRRFFSRGAPALTHALLFCPCASPACAERRRQTFVPACAFYGPGAVRPSCLETLDACAQSRVCRPRLLVFQASCLQVPSAPDGCLRDRGPRCLRAYAGLMGTAITPNYLDNSSARVEPWCDCRASGNRREECEAFRGLFTKNQCLDGAIQAFGSRWSGILQVQLDSHWDPGHNLLQFILNTGNGTPNSINDCALKLTLFLCHLSPGSWKIRMCCTWCALLSYVSSDGPRTSPGSVSSLTDTKMNQLSNPSDSVETPDSSELCPSLKNHFLEIPGGVQSAAKVTAAQD</sequence>
<dbReference type="InterPro" id="IPR003438">
    <property type="entry name" value="GDNF_rcpt"/>
</dbReference>
<dbReference type="GO" id="GO:0007399">
    <property type="term" value="P:nervous system development"/>
    <property type="evidence" value="ECO:0007669"/>
    <property type="project" value="TreeGrafter"/>
</dbReference>
<keyword evidence="9" id="KW-0449">Lipoprotein</keyword>
<dbReference type="GO" id="GO:0016167">
    <property type="term" value="F:glial cell-derived neurotrophic factor receptor activity"/>
    <property type="evidence" value="ECO:0007669"/>
    <property type="project" value="TreeGrafter"/>
</dbReference>
<feature type="chain" id="PRO_5043870262" evidence="11">
    <location>
        <begin position="27"/>
        <end position="385"/>
    </location>
</feature>
<evidence type="ECO:0000256" key="6">
    <source>
        <dbReference type="ARBA" id="ARBA00023136"/>
    </source>
</evidence>
<dbReference type="RefSeq" id="XP_021110532.1">
    <property type="nucleotide sequence ID" value="XM_021254873.1"/>
</dbReference>
<keyword evidence="6" id="KW-0472">Membrane</keyword>
<dbReference type="PRINTS" id="PR01316">
    <property type="entry name" value="GDNFRECEPTOR"/>
</dbReference>